<evidence type="ECO:0000313" key="15">
    <source>
        <dbReference type="Proteomes" id="UP001652600"/>
    </source>
</evidence>
<dbReference type="RefSeq" id="XP_008455488.1">
    <property type="nucleotide sequence ID" value="XM_008457266.1"/>
</dbReference>
<keyword evidence="15" id="KW-1185">Reference proteome</keyword>
<feature type="compositionally biased region" description="Basic and acidic residues" evidence="10">
    <location>
        <begin position="202"/>
        <end position="214"/>
    </location>
</feature>
<dbReference type="OrthoDB" id="286301at2759"/>
<protein>
    <submittedName>
        <fullName evidence="16">Fasciclin-like arabinogalactan protein 6</fullName>
    </submittedName>
</protein>
<dbReference type="GeneID" id="103495639"/>
<keyword evidence="4" id="KW-0449">Lipoprotein</keyword>
<dbReference type="AlphaFoldDB" id="A0A1S3C1R5"/>
<dbReference type="InterPro" id="IPR000782">
    <property type="entry name" value="FAS1_domain"/>
</dbReference>
<evidence type="ECO:0000256" key="1">
    <source>
        <dbReference type="ARBA" id="ARBA00004609"/>
    </source>
</evidence>
<evidence type="ECO:0000313" key="16">
    <source>
        <dbReference type="RefSeq" id="XP_008455488.1"/>
    </source>
</evidence>
<dbReference type="PROSITE" id="PS50213">
    <property type="entry name" value="FAS1"/>
    <property type="match status" value="1"/>
</dbReference>
<proteinExistence type="inferred from homology"/>
<reference evidence="15" key="3">
    <citation type="submission" date="2025-05" db="UniProtKB">
        <authorList>
            <consortium name="RefSeq"/>
        </authorList>
    </citation>
    <scope>NUCLEOTIDE SEQUENCE [LARGE SCALE GENOMIC DNA]</scope>
</reference>
<keyword evidence="11" id="KW-1133">Transmembrane helix</keyword>
<dbReference type="KEGG" id="cmo:103495639"/>
<dbReference type="Pfam" id="PF02469">
    <property type="entry name" value="Fasciclin"/>
    <property type="match status" value="1"/>
</dbReference>
<keyword evidence="8" id="KW-0325">Glycoprotein</keyword>
<dbReference type="EnsemblPlants" id="MELO3C018862.2.1">
    <property type="protein sequence ID" value="MELO3C018862.2.1"/>
    <property type="gene ID" value="MELO3C018862.2"/>
</dbReference>
<evidence type="ECO:0000256" key="11">
    <source>
        <dbReference type="SAM" id="Phobius"/>
    </source>
</evidence>
<reference evidence="16" key="2">
    <citation type="submission" date="2025-04" db="UniProtKB">
        <authorList>
            <consortium name="RefSeq"/>
        </authorList>
    </citation>
    <scope>IDENTIFICATION</scope>
</reference>
<dbReference type="GO" id="GO:0009834">
    <property type="term" value="P:plant-type secondary cell wall biogenesis"/>
    <property type="evidence" value="ECO:0007669"/>
    <property type="project" value="TreeGrafter"/>
</dbReference>
<evidence type="ECO:0000259" key="13">
    <source>
        <dbReference type="PROSITE" id="PS50213"/>
    </source>
</evidence>
<dbReference type="SUPFAM" id="SSF82153">
    <property type="entry name" value="FAS1 domain"/>
    <property type="match status" value="1"/>
</dbReference>
<dbReference type="FunFam" id="2.30.180.10:FF:000006">
    <property type="entry name" value="Fasciclin-like arabinogalactan protein 11"/>
    <property type="match status" value="1"/>
</dbReference>
<keyword evidence="4" id="KW-0336">GPI-anchor</keyword>
<comment type="function">
    <text evidence="9">May be a cell surface adhesion protein.</text>
</comment>
<evidence type="ECO:0000256" key="7">
    <source>
        <dbReference type="ARBA" id="ARBA00023136"/>
    </source>
</evidence>
<keyword evidence="3" id="KW-1003">Cell membrane</keyword>
<comment type="subcellular location">
    <subcellularLocation>
        <location evidence="1">Cell membrane</location>
        <topology evidence="1">Lipid-anchor</topology>
        <topology evidence="1">GPI-anchor</topology>
    </subcellularLocation>
</comment>
<keyword evidence="6" id="KW-0654">Proteoglycan</keyword>
<dbReference type="Proteomes" id="UP001652600">
    <property type="component" value="Chromosome 1"/>
</dbReference>
<evidence type="ECO:0000256" key="3">
    <source>
        <dbReference type="ARBA" id="ARBA00022475"/>
    </source>
</evidence>
<dbReference type="InterPro" id="IPR036378">
    <property type="entry name" value="FAS1_dom_sf"/>
</dbReference>
<evidence type="ECO:0000313" key="14">
    <source>
        <dbReference type="EnsemblPlants" id="MELO3C018862.2.1"/>
    </source>
</evidence>
<evidence type="ECO:0000256" key="6">
    <source>
        <dbReference type="ARBA" id="ARBA00022974"/>
    </source>
</evidence>
<keyword evidence="5 12" id="KW-0732">Signal</keyword>
<feature type="region of interest" description="Disordered" evidence="10">
    <location>
        <begin position="188"/>
        <end position="223"/>
    </location>
</feature>
<evidence type="ECO:0000256" key="8">
    <source>
        <dbReference type="ARBA" id="ARBA00023180"/>
    </source>
</evidence>
<dbReference type="eggNOG" id="ENOG502R770">
    <property type="taxonomic scope" value="Eukaryota"/>
</dbReference>
<evidence type="ECO:0000256" key="2">
    <source>
        <dbReference type="ARBA" id="ARBA00007843"/>
    </source>
</evidence>
<evidence type="ECO:0000256" key="4">
    <source>
        <dbReference type="ARBA" id="ARBA00022622"/>
    </source>
</evidence>
<keyword evidence="11" id="KW-0812">Transmembrane</keyword>
<dbReference type="SMR" id="A0A1S3C1R5"/>
<dbReference type="InterPro" id="IPR045003">
    <property type="entry name" value="FLA_A"/>
</dbReference>
<dbReference type="PANTHER" id="PTHR32077:SF54">
    <property type="entry name" value="FASCICLIN-LIKE ARABINOGALACTAN PROTEIN 13-RELATED"/>
    <property type="match status" value="1"/>
</dbReference>
<feature type="transmembrane region" description="Helical" evidence="11">
    <location>
        <begin position="229"/>
        <end position="246"/>
    </location>
</feature>
<reference evidence="14" key="1">
    <citation type="submission" date="2023-03" db="UniProtKB">
        <authorList>
            <consortium name="EnsemblPlants"/>
        </authorList>
    </citation>
    <scope>IDENTIFICATION</scope>
</reference>
<feature type="domain" description="FAS1" evidence="13">
    <location>
        <begin position="35"/>
        <end position="177"/>
    </location>
</feature>
<dbReference type="InParanoid" id="A0A1S3C1R5"/>
<dbReference type="SMART" id="SM00554">
    <property type="entry name" value="FAS1"/>
    <property type="match status" value="1"/>
</dbReference>
<evidence type="ECO:0000256" key="10">
    <source>
        <dbReference type="SAM" id="MobiDB-lite"/>
    </source>
</evidence>
<dbReference type="Gramene" id="MELO3C018862.2.1">
    <property type="protein sequence ID" value="MELO3C018862.2.1"/>
    <property type="gene ID" value="MELO3C018862.2"/>
</dbReference>
<evidence type="ECO:0000256" key="9">
    <source>
        <dbReference type="ARBA" id="ARBA00024686"/>
    </source>
</evidence>
<evidence type="ECO:0000256" key="5">
    <source>
        <dbReference type="ARBA" id="ARBA00022729"/>
    </source>
</evidence>
<feature type="signal peptide" evidence="12">
    <location>
        <begin position="1"/>
        <end position="22"/>
    </location>
</feature>
<dbReference type="GO" id="GO:0005886">
    <property type="term" value="C:plasma membrane"/>
    <property type="evidence" value="ECO:0007669"/>
    <property type="project" value="UniProtKB-SubCell"/>
</dbReference>
<dbReference type="Gene3D" id="2.30.180.10">
    <property type="entry name" value="FAS1 domain"/>
    <property type="match status" value="1"/>
</dbReference>
<sequence length="247" mass="25810">MASPALLLLLLLPFALFSQTLAQTPAAPAPSPPGPINLTGILSQGGQFSTFIRLLNQSRLIIQLDNQLNNSQGEGLTILAPTDNGFNALESGALNSLDDQQKSQLLLYHVLPKFYTLTELQTISNPVRTQAGDWGLNFTGQANSNQVNVSTGVVTVPINNKLREQSPLSVFVVDKVLLPEALFGNHTAAPPPKAPAPGADKAPVDGETPPKSDAAKPPANDKGAAARNGVGLGLILSFGLIVISVVS</sequence>
<evidence type="ECO:0000256" key="12">
    <source>
        <dbReference type="SAM" id="SignalP"/>
    </source>
</evidence>
<dbReference type="PANTHER" id="PTHR32077">
    <property type="entry name" value="FASCICLIN-LIKE ARABINOGALACTAN PROTEIN"/>
    <property type="match status" value="1"/>
</dbReference>
<feature type="chain" id="PRO_5044565467" evidence="12">
    <location>
        <begin position="23"/>
        <end position="247"/>
    </location>
</feature>
<comment type="similarity">
    <text evidence="2">Belongs to the fasciclin-like AGP family.</text>
</comment>
<dbReference type="GO" id="GO:0098552">
    <property type="term" value="C:side of membrane"/>
    <property type="evidence" value="ECO:0007669"/>
    <property type="project" value="UniProtKB-KW"/>
</dbReference>
<gene>
    <name evidence="16" type="primary">LOC103495639</name>
    <name evidence="14" type="synonym">103495639</name>
</gene>
<organism evidence="15 16">
    <name type="scientific">Cucumis melo</name>
    <name type="common">Muskmelon</name>
    <dbReference type="NCBI Taxonomy" id="3656"/>
    <lineage>
        <taxon>Eukaryota</taxon>
        <taxon>Viridiplantae</taxon>
        <taxon>Streptophyta</taxon>
        <taxon>Embryophyta</taxon>
        <taxon>Tracheophyta</taxon>
        <taxon>Spermatophyta</taxon>
        <taxon>Magnoliopsida</taxon>
        <taxon>eudicotyledons</taxon>
        <taxon>Gunneridae</taxon>
        <taxon>Pentapetalae</taxon>
        <taxon>rosids</taxon>
        <taxon>fabids</taxon>
        <taxon>Cucurbitales</taxon>
        <taxon>Cucurbitaceae</taxon>
        <taxon>Benincaseae</taxon>
        <taxon>Cucumis</taxon>
    </lineage>
</organism>
<keyword evidence="7 11" id="KW-0472">Membrane</keyword>
<name>A0A1S3C1R5_CUCME</name>
<accession>A0A1S3C1R5</accession>